<organism evidence="1 2">
    <name type="scientific">Candidatus Methanomarinus sp</name>
    <dbReference type="NCBI Taxonomy" id="3386244"/>
    <lineage>
        <taxon>Archaea</taxon>
        <taxon>Methanobacteriati</taxon>
        <taxon>Methanobacteriota</taxon>
        <taxon>Stenosarchaea group</taxon>
        <taxon>Methanomicrobia</taxon>
        <taxon>Methanosarcinales</taxon>
        <taxon>ANME-2 cluster</taxon>
        <taxon>Candidatus Methanocomedenaceae</taxon>
        <taxon>Candidatus Methanomarinus</taxon>
    </lineage>
</organism>
<name>A0AC61S921_9EURY</name>
<gene>
    <name evidence="1" type="primary">comE</name>
    <name evidence="1" type="ORF">C5S46_06925</name>
</gene>
<comment type="caution">
    <text evidence="1">The sequence shown here is derived from an EMBL/GenBank/DDBJ whole genome shotgun (WGS) entry which is preliminary data.</text>
</comment>
<proteinExistence type="predicted"/>
<dbReference type="EC" id="4.1.1.79" evidence="1"/>
<keyword evidence="1" id="KW-0456">Lyase</keyword>
<dbReference type="Proteomes" id="UP000315423">
    <property type="component" value="Unassembled WGS sequence"/>
</dbReference>
<protein>
    <submittedName>
        <fullName evidence="1">Sulfopyruvate decarboxylase subunit beta</fullName>
        <ecNumber evidence="1">4.1.1.79</ecNumber>
    </submittedName>
</protein>
<evidence type="ECO:0000313" key="2">
    <source>
        <dbReference type="Proteomes" id="UP000315423"/>
    </source>
</evidence>
<dbReference type="EMBL" id="QYBA01000235">
    <property type="protein sequence ID" value="TKY91241.1"/>
    <property type="molecule type" value="Genomic_DNA"/>
</dbReference>
<reference evidence="1" key="1">
    <citation type="submission" date="2018-09" db="EMBL/GenBank/DDBJ databases">
        <title>A genomic encyclopedia of anaerobic methanotrophic archaea.</title>
        <authorList>
            <person name="Skennerton C.T."/>
            <person name="Chadwick G.L."/>
            <person name="Laso-Perez R."/>
            <person name="Leu A.O."/>
            <person name="Speth D.R."/>
            <person name="Yu H."/>
            <person name="Morgan-Lang C."/>
            <person name="Hatzenpichler R."/>
            <person name="Goudeau D."/>
            <person name="Malmstrom R."/>
            <person name="Woyke T."/>
            <person name="Hallam S."/>
            <person name="Tyson G.W."/>
            <person name="Wegener G."/>
            <person name="Boetius A."/>
            <person name="Orphan V.J."/>
        </authorList>
    </citation>
    <scope>NUCLEOTIDE SEQUENCE</scope>
    <source>
        <strain evidence="1">CONS3730D10UFb2</strain>
    </source>
</reference>
<accession>A0AC61S921</accession>
<sequence length="380" mass="42154">MYRLSPEEQVIEILRSQKIDLAAVLPCDRLKRLLPLIERKFPTIKLTREENGIGICAGCYLGGGRPVMIIQSTGLGNMLNALLSLNFVYQIPLPIIASWRGVYKEKIPAQLPLGQVLPLILDASKIKYTIIESSNELDLLNNIITDAYELHRPHIALIMPSVWEESNCPPPPEPKAISPGRTVLRLSTQTNSPTISRYQAIESIVSAIDDEIIVSNIGVPCKELYHIKDRALNFYMLGSMGLASSIGLGLALMQNRHVVVIDGDGSLLMNPNILTQIAVHSPDNLTIAAMNNATYGSTGDQQTLTHSHIDLELMARGHGILSTAKIHTKDKLLEVYKKYRHRPGPLFMDIIIKPKNEPVADIPLSLLEIRERFMRAVQSA</sequence>
<evidence type="ECO:0000313" key="1">
    <source>
        <dbReference type="EMBL" id="TKY91241.1"/>
    </source>
</evidence>